<evidence type="ECO:0000259" key="2">
    <source>
        <dbReference type="PROSITE" id="PS50110"/>
    </source>
</evidence>
<dbReference type="GO" id="GO:0003677">
    <property type="term" value="F:DNA binding"/>
    <property type="evidence" value="ECO:0007669"/>
    <property type="project" value="UniProtKB-KW"/>
</dbReference>
<name>A0ABY6M4H5_9FLAO</name>
<dbReference type="RefSeq" id="WP_264435117.1">
    <property type="nucleotide sequence ID" value="NZ_CP081495.1"/>
</dbReference>
<sequence length="251" mass="28527">MIKAIIIDDELHVRKHIEEICKQSFPNEIQIVASCGTIDEGVKNITQLKPDFIFLDISIQNKSGFEVVERTKNVVNCEIVFVTAHAEYAIRAFESAAMHYILKPITENHIKEVVARLKKRKTQTTKVDRISILMDNMSTNSTYSPRIVIPNAHGFEVFSVNTITHLKADGSYCEIFTINDEKGFVCSKSLKSVQDQLDPAIFKKCHRSYLVNINYVKSFDKSLGNIYLVDGTVLPMSIRNKKDFSNAFFTP</sequence>
<dbReference type="InterPro" id="IPR011006">
    <property type="entry name" value="CheY-like_superfamily"/>
</dbReference>
<dbReference type="PANTHER" id="PTHR37299:SF1">
    <property type="entry name" value="STAGE 0 SPORULATION PROTEIN A HOMOLOG"/>
    <property type="match status" value="1"/>
</dbReference>
<organism evidence="4 5">
    <name type="scientific">Flavobacterium agricola</name>
    <dbReference type="NCBI Taxonomy" id="2870839"/>
    <lineage>
        <taxon>Bacteria</taxon>
        <taxon>Pseudomonadati</taxon>
        <taxon>Bacteroidota</taxon>
        <taxon>Flavobacteriia</taxon>
        <taxon>Flavobacteriales</taxon>
        <taxon>Flavobacteriaceae</taxon>
        <taxon>Flavobacterium</taxon>
    </lineage>
</organism>
<dbReference type="Gene3D" id="2.40.50.1020">
    <property type="entry name" value="LytTr DNA-binding domain"/>
    <property type="match status" value="1"/>
</dbReference>
<protein>
    <submittedName>
        <fullName evidence="4">LytTR family DNA-binding domain-containing protein</fullName>
    </submittedName>
</protein>
<evidence type="ECO:0000313" key="4">
    <source>
        <dbReference type="EMBL" id="UYW02548.1"/>
    </source>
</evidence>
<dbReference type="Proteomes" id="UP001163328">
    <property type="component" value="Chromosome"/>
</dbReference>
<dbReference type="SMART" id="SM00448">
    <property type="entry name" value="REC"/>
    <property type="match status" value="1"/>
</dbReference>
<evidence type="ECO:0000259" key="3">
    <source>
        <dbReference type="PROSITE" id="PS50930"/>
    </source>
</evidence>
<dbReference type="SUPFAM" id="SSF52172">
    <property type="entry name" value="CheY-like"/>
    <property type="match status" value="1"/>
</dbReference>
<feature type="modified residue" description="4-aspartylphosphate" evidence="1">
    <location>
        <position position="56"/>
    </location>
</feature>
<dbReference type="PROSITE" id="PS50930">
    <property type="entry name" value="HTH_LYTTR"/>
    <property type="match status" value="1"/>
</dbReference>
<feature type="domain" description="HTH LytTR-type" evidence="3">
    <location>
        <begin position="147"/>
        <end position="250"/>
    </location>
</feature>
<dbReference type="InterPro" id="IPR046947">
    <property type="entry name" value="LytR-like"/>
</dbReference>
<dbReference type="Pfam" id="PF04397">
    <property type="entry name" value="LytTR"/>
    <property type="match status" value="1"/>
</dbReference>
<feature type="domain" description="Response regulatory" evidence="2">
    <location>
        <begin position="3"/>
        <end position="118"/>
    </location>
</feature>
<keyword evidence="4" id="KW-0238">DNA-binding</keyword>
<dbReference type="SMART" id="SM00850">
    <property type="entry name" value="LytTR"/>
    <property type="match status" value="1"/>
</dbReference>
<keyword evidence="5" id="KW-1185">Reference proteome</keyword>
<gene>
    <name evidence="4" type="ORF">K5I29_06660</name>
</gene>
<evidence type="ECO:0000256" key="1">
    <source>
        <dbReference type="PROSITE-ProRule" id="PRU00169"/>
    </source>
</evidence>
<dbReference type="PANTHER" id="PTHR37299">
    <property type="entry name" value="TRANSCRIPTIONAL REGULATOR-RELATED"/>
    <property type="match status" value="1"/>
</dbReference>
<keyword evidence="1" id="KW-0597">Phosphoprotein</keyword>
<dbReference type="EMBL" id="CP081495">
    <property type="protein sequence ID" value="UYW02548.1"/>
    <property type="molecule type" value="Genomic_DNA"/>
</dbReference>
<dbReference type="Pfam" id="PF00072">
    <property type="entry name" value="Response_reg"/>
    <property type="match status" value="1"/>
</dbReference>
<evidence type="ECO:0000313" key="5">
    <source>
        <dbReference type="Proteomes" id="UP001163328"/>
    </source>
</evidence>
<accession>A0ABY6M4H5</accession>
<reference evidence="4" key="1">
    <citation type="submission" date="2021-08" db="EMBL/GenBank/DDBJ databases">
        <title>Flavobacterium sp. strain CC-SYL302.</title>
        <authorList>
            <person name="Lin S.-Y."/>
            <person name="Lee T.-H."/>
            <person name="Young C.-C."/>
        </authorList>
    </citation>
    <scope>NUCLEOTIDE SEQUENCE</scope>
    <source>
        <strain evidence="4">CC-SYL302</strain>
    </source>
</reference>
<dbReference type="PROSITE" id="PS50110">
    <property type="entry name" value="RESPONSE_REGULATORY"/>
    <property type="match status" value="1"/>
</dbReference>
<dbReference type="InterPro" id="IPR007492">
    <property type="entry name" value="LytTR_DNA-bd_dom"/>
</dbReference>
<dbReference type="Gene3D" id="3.40.50.2300">
    <property type="match status" value="1"/>
</dbReference>
<proteinExistence type="predicted"/>
<dbReference type="InterPro" id="IPR001789">
    <property type="entry name" value="Sig_transdc_resp-reg_receiver"/>
</dbReference>